<gene>
    <name evidence="13" type="ORF">ARMOST_12499</name>
</gene>
<dbReference type="STRING" id="47428.A0A284RK35"/>
<dbReference type="EMBL" id="FUEG01000010">
    <property type="protein sequence ID" value="SJL09123.1"/>
    <property type="molecule type" value="Genomic_DNA"/>
</dbReference>
<keyword evidence="3" id="KW-0813">Transport</keyword>
<organism evidence="13 14">
    <name type="scientific">Armillaria ostoyae</name>
    <name type="common">Armillaria root rot fungus</name>
    <dbReference type="NCBI Taxonomy" id="47428"/>
    <lineage>
        <taxon>Eukaryota</taxon>
        <taxon>Fungi</taxon>
        <taxon>Dikarya</taxon>
        <taxon>Basidiomycota</taxon>
        <taxon>Agaricomycotina</taxon>
        <taxon>Agaricomycetes</taxon>
        <taxon>Agaricomycetidae</taxon>
        <taxon>Agaricales</taxon>
        <taxon>Marasmiineae</taxon>
        <taxon>Physalacriaceae</taxon>
        <taxon>Armillaria</taxon>
    </lineage>
</organism>
<keyword evidence="11" id="KW-0175">Coiled coil</keyword>
<evidence type="ECO:0000256" key="10">
    <source>
        <dbReference type="ARBA" id="ARBA00029983"/>
    </source>
</evidence>
<dbReference type="PANTHER" id="PTHR12960:SF0">
    <property type="entry name" value="MRNA EXPORT FACTOR GLE1"/>
    <property type="match status" value="1"/>
</dbReference>
<dbReference type="InterPro" id="IPR012476">
    <property type="entry name" value="GLE1"/>
</dbReference>
<feature type="compositionally biased region" description="Basic residues" evidence="12">
    <location>
        <begin position="65"/>
        <end position="77"/>
    </location>
</feature>
<evidence type="ECO:0000256" key="12">
    <source>
        <dbReference type="SAM" id="MobiDB-lite"/>
    </source>
</evidence>
<keyword evidence="4" id="KW-0509">mRNA transport</keyword>
<feature type="compositionally biased region" description="Basic and acidic residues" evidence="12">
    <location>
        <begin position="244"/>
        <end position="301"/>
    </location>
</feature>
<comment type="subcellular location">
    <subcellularLocation>
        <location evidence="1">Nucleus</location>
        <location evidence="1">Nuclear pore complex</location>
    </subcellularLocation>
</comment>
<dbReference type="Proteomes" id="UP000219338">
    <property type="component" value="Unassembled WGS sequence"/>
</dbReference>
<comment type="similarity">
    <text evidence="2">Belongs to the GLE1 family.</text>
</comment>
<evidence type="ECO:0000256" key="6">
    <source>
        <dbReference type="ARBA" id="ARBA00023010"/>
    </source>
</evidence>
<dbReference type="InterPro" id="IPR038506">
    <property type="entry name" value="GLE1-like_sf"/>
</dbReference>
<dbReference type="Pfam" id="PF07817">
    <property type="entry name" value="GLE1"/>
    <property type="match status" value="1"/>
</dbReference>
<evidence type="ECO:0000256" key="4">
    <source>
        <dbReference type="ARBA" id="ARBA00022816"/>
    </source>
</evidence>
<evidence type="ECO:0000256" key="2">
    <source>
        <dbReference type="ARBA" id="ARBA00011056"/>
    </source>
</evidence>
<keyword evidence="14" id="KW-1185">Reference proteome</keyword>
<dbReference type="AlphaFoldDB" id="A0A284RK35"/>
<feature type="coiled-coil region" evidence="11">
    <location>
        <begin position="149"/>
        <end position="181"/>
    </location>
</feature>
<evidence type="ECO:0000313" key="13">
    <source>
        <dbReference type="EMBL" id="SJL09123.1"/>
    </source>
</evidence>
<dbReference type="GO" id="GO:0005543">
    <property type="term" value="F:phospholipid binding"/>
    <property type="evidence" value="ECO:0007669"/>
    <property type="project" value="TreeGrafter"/>
</dbReference>
<dbReference type="GO" id="GO:0016973">
    <property type="term" value="P:poly(A)+ mRNA export from nucleus"/>
    <property type="evidence" value="ECO:0007669"/>
    <property type="project" value="InterPro"/>
</dbReference>
<dbReference type="OMA" id="VPANIHS"/>
<name>A0A284RK35_ARMOS</name>
<evidence type="ECO:0000256" key="8">
    <source>
        <dbReference type="ARBA" id="ARBA00023242"/>
    </source>
</evidence>
<dbReference type="GO" id="GO:0015031">
    <property type="term" value="P:protein transport"/>
    <property type="evidence" value="ECO:0007669"/>
    <property type="project" value="UniProtKB-KW"/>
</dbReference>
<dbReference type="OrthoDB" id="420884at2759"/>
<feature type="region of interest" description="Disordered" evidence="12">
    <location>
        <begin position="1"/>
        <end position="107"/>
    </location>
</feature>
<accession>A0A284RK35</accession>
<keyword evidence="5" id="KW-0653">Protein transport</keyword>
<keyword evidence="7" id="KW-0906">Nuclear pore complex</keyword>
<proteinExistence type="inferred from homology"/>
<feature type="region of interest" description="Disordered" evidence="12">
    <location>
        <begin position="244"/>
        <end position="308"/>
    </location>
</feature>
<keyword evidence="8" id="KW-0539">Nucleus</keyword>
<evidence type="ECO:0000256" key="7">
    <source>
        <dbReference type="ARBA" id="ARBA00023132"/>
    </source>
</evidence>
<keyword evidence="6" id="KW-0811">Translocation</keyword>
<dbReference type="GO" id="GO:0000822">
    <property type="term" value="F:inositol hexakisphosphate binding"/>
    <property type="evidence" value="ECO:0007669"/>
    <property type="project" value="TreeGrafter"/>
</dbReference>
<feature type="compositionally biased region" description="Acidic residues" evidence="12">
    <location>
        <begin position="31"/>
        <end position="40"/>
    </location>
</feature>
<dbReference type="GO" id="GO:0005737">
    <property type="term" value="C:cytoplasm"/>
    <property type="evidence" value="ECO:0007669"/>
    <property type="project" value="TreeGrafter"/>
</dbReference>
<protein>
    <recommendedName>
        <fullName evidence="9">mRNA export factor GLE1</fullName>
    </recommendedName>
    <alternativeName>
        <fullName evidence="10">Nucleoporin GLE1</fullName>
    </alternativeName>
</protein>
<dbReference type="PANTHER" id="PTHR12960">
    <property type="entry name" value="GLE-1-RELATED"/>
    <property type="match status" value="1"/>
</dbReference>
<evidence type="ECO:0000256" key="3">
    <source>
        <dbReference type="ARBA" id="ARBA00022448"/>
    </source>
</evidence>
<evidence type="ECO:0000256" key="11">
    <source>
        <dbReference type="SAM" id="Coils"/>
    </source>
</evidence>
<evidence type="ECO:0000256" key="9">
    <source>
        <dbReference type="ARBA" id="ARBA00026227"/>
    </source>
</evidence>
<evidence type="ECO:0000313" key="14">
    <source>
        <dbReference type="Proteomes" id="UP000219338"/>
    </source>
</evidence>
<feature type="compositionally biased region" description="Polar residues" evidence="12">
    <location>
        <begin position="80"/>
        <end position="98"/>
    </location>
</feature>
<evidence type="ECO:0000256" key="1">
    <source>
        <dbReference type="ARBA" id="ARBA00004567"/>
    </source>
</evidence>
<dbReference type="Gene3D" id="1.25.40.510">
    <property type="entry name" value="GLE1-like"/>
    <property type="match status" value="1"/>
</dbReference>
<dbReference type="GO" id="GO:0044614">
    <property type="term" value="C:nuclear pore cytoplasmic filaments"/>
    <property type="evidence" value="ECO:0007669"/>
    <property type="project" value="TreeGrafter"/>
</dbReference>
<sequence>MRFGAPRSPSPSPVRERTSSSTFGLHHVVDDVYEDDDSDEISSISSSEEDSDPSASSDNELSPQWRHRSQKKFRPRARPTASSSISTHVTPKSPSKALSESEQRQMEEALASIRLRARHNDPYEDWERSVRRESFRTARKNHATSQSLLHDAQDNVKRQQMELLQAKNAEEQRAVNAKLSEWRSRHQQAEAVMRQRWKERQDTLWRRIDAAIALDAGKVKKQMEEEQRIRDEEQRKVREAELKRRLEDEKKHAEEEKKRQEEEAEKRKKEEQEQKEREETERVEAEKKATEEKLEAQKGTREQLGMSTADRDWREARKTLQALKTEVLSVAKNKGGNSAEMKSTWGTFRRQITPKMGQLTHDEATINRISTQLVQIMLPPQGHHPVIYAALLSTLAKAIILQAETEVTAEKKSAYPLSKVAFNLLETLEGFGQVFWARIVARTGGWAVPTLIGDRDWDGKPWGNVVEKKKAMGYRQQTADNGDMVWETEEMYISRLNGVMRVYFGVLAIQPQKGPLNGSMWRTPMFWAWIARLLGSDGGGRAMLERAVGAELLATGLSVLGSDAKDMWGQQFVKVLALIHEGITTGMGDGKKIGGSITEGSAARVRVLLEVERIMGS</sequence>
<evidence type="ECO:0000256" key="5">
    <source>
        <dbReference type="ARBA" id="ARBA00022927"/>
    </source>
</evidence>
<reference evidence="14" key="1">
    <citation type="journal article" date="2017" name="Nat. Ecol. Evol.">
        <title>Genome expansion and lineage-specific genetic innovations in the forest pathogenic fungi Armillaria.</title>
        <authorList>
            <person name="Sipos G."/>
            <person name="Prasanna A.N."/>
            <person name="Walter M.C."/>
            <person name="O'Connor E."/>
            <person name="Balint B."/>
            <person name="Krizsan K."/>
            <person name="Kiss B."/>
            <person name="Hess J."/>
            <person name="Varga T."/>
            <person name="Slot J."/>
            <person name="Riley R."/>
            <person name="Boka B."/>
            <person name="Rigling D."/>
            <person name="Barry K."/>
            <person name="Lee J."/>
            <person name="Mihaltcheva S."/>
            <person name="LaButti K."/>
            <person name="Lipzen A."/>
            <person name="Waldron R."/>
            <person name="Moloney N.M."/>
            <person name="Sperisen C."/>
            <person name="Kredics L."/>
            <person name="Vagvoelgyi C."/>
            <person name="Patrignani A."/>
            <person name="Fitzpatrick D."/>
            <person name="Nagy I."/>
            <person name="Doyle S."/>
            <person name="Anderson J.B."/>
            <person name="Grigoriev I.V."/>
            <person name="Gueldener U."/>
            <person name="Muensterkoetter M."/>
            <person name="Nagy L.G."/>
        </authorList>
    </citation>
    <scope>NUCLEOTIDE SEQUENCE [LARGE SCALE GENOMIC DNA]</scope>
    <source>
        <strain evidence="14">C18/9</strain>
    </source>
</reference>
<dbReference type="GO" id="GO:0031369">
    <property type="term" value="F:translation initiation factor binding"/>
    <property type="evidence" value="ECO:0007669"/>
    <property type="project" value="TreeGrafter"/>
</dbReference>